<dbReference type="PANTHER" id="PTHR46018:SF2">
    <property type="entry name" value="ZINC PHOSPHODIESTERASE ELAC PROTEIN 1"/>
    <property type="match status" value="1"/>
</dbReference>
<evidence type="ECO:0000313" key="1">
    <source>
        <dbReference type="EMBL" id="GKT27801.1"/>
    </source>
</evidence>
<keyword evidence="2" id="KW-1185">Reference proteome</keyword>
<evidence type="ECO:0008006" key="3">
    <source>
        <dbReference type="Google" id="ProtNLM"/>
    </source>
</evidence>
<name>A0ABQ5K5F8_9EUKA</name>
<dbReference type="SUPFAM" id="SSF56281">
    <property type="entry name" value="Metallo-hydrolase/oxidoreductase"/>
    <property type="match status" value="1"/>
</dbReference>
<evidence type="ECO:0000313" key="2">
    <source>
        <dbReference type="Proteomes" id="UP001057375"/>
    </source>
</evidence>
<protein>
    <recommendedName>
        <fullName evidence="3">Metallo-beta-lactamase domain-containing protein</fullName>
    </recommendedName>
</protein>
<organism evidence="1 2">
    <name type="scientific">Aduncisulcus paluster</name>
    <dbReference type="NCBI Taxonomy" id="2918883"/>
    <lineage>
        <taxon>Eukaryota</taxon>
        <taxon>Metamonada</taxon>
        <taxon>Carpediemonas-like organisms</taxon>
        <taxon>Aduncisulcus</taxon>
    </lineage>
</organism>
<accession>A0ABQ5K5F8</accession>
<proteinExistence type="predicted"/>
<dbReference type="PANTHER" id="PTHR46018">
    <property type="entry name" value="ZINC PHOSPHODIESTERASE ELAC PROTEIN 1"/>
    <property type="match status" value="1"/>
</dbReference>
<dbReference type="Proteomes" id="UP001057375">
    <property type="component" value="Unassembled WGS sequence"/>
</dbReference>
<gene>
    <name evidence="1" type="ORF">ADUPG1_000192</name>
</gene>
<feature type="non-terminal residue" evidence="1">
    <location>
        <position position="482"/>
    </location>
</feature>
<sequence length="482" mass="54106">MYGILPLLTLKWHTSPAITIIGPPEMKEFIDRTISMCFMPKPRFKLKYIEVPDGSEMIVLEEKTSKGHFTVKAVPLDHNPASHGFVISSTCRKLKYEKAVEAGISHKNFKDILSGSFAEIRSIDSQGKETVHKVDEFVELNTEKIAILGDTKFPSSHILESLKDCDLAVMECTFGAKDKDFAPKFNHLSSFDVSKIITFCKLKHVILTHFSHIYTDSETPRSNFSIKPNIVKRYERIQDELERKSDQGSSECVKDDSKSIQDASIVDISPVMRLKDEVLSFIKEECVVDCAFDGMRLEKDWKQKRSGRKGEESRQYFQRNTWKNKQVGRLSVSRLTPMKIASDSTSKRSTKFPLSPGFASSHPLSHPMMKANPLSFTRKGSISSARSGSTSLNLSTSGSTLSIAQISSNSPSHRLNRVVVSEDLPSSLATLVTSLYLQTPREKMTLILRMLHAMLSSDSIMMCGCHVALQLIDEDDLIVKRS</sequence>
<dbReference type="Gene3D" id="3.60.15.10">
    <property type="entry name" value="Ribonuclease Z/Hydroxyacylglutathione hydrolase-like"/>
    <property type="match status" value="1"/>
</dbReference>
<comment type="caution">
    <text evidence="1">The sequence shown here is derived from an EMBL/GenBank/DDBJ whole genome shotgun (WGS) entry which is preliminary data.</text>
</comment>
<dbReference type="EMBL" id="BQXS01000058">
    <property type="protein sequence ID" value="GKT27801.1"/>
    <property type="molecule type" value="Genomic_DNA"/>
</dbReference>
<dbReference type="InterPro" id="IPR036866">
    <property type="entry name" value="RibonucZ/Hydroxyglut_hydro"/>
</dbReference>
<reference evidence="1" key="1">
    <citation type="submission" date="2022-03" db="EMBL/GenBank/DDBJ databases">
        <title>Draft genome sequence of Aduncisulcus paluster, a free-living microaerophilic Fornicata.</title>
        <authorList>
            <person name="Yuyama I."/>
            <person name="Kume K."/>
            <person name="Tamura T."/>
            <person name="Inagaki Y."/>
            <person name="Hashimoto T."/>
        </authorList>
    </citation>
    <scope>NUCLEOTIDE SEQUENCE</scope>
    <source>
        <strain evidence="1">NY0171</strain>
    </source>
</reference>